<dbReference type="EMBL" id="JADFTS010000007">
    <property type="protein sequence ID" value="KAF9597547.1"/>
    <property type="molecule type" value="Genomic_DNA"/>
</dbReference>
<evidence type="ECO:0000313" key="2">
    <source>
        <dbReference type="EMBL" id="KAF9597547.1"/>
    </source>
</evidence>
<dbReference type="Proteomes" id="UP000631114">
    <property type="component" value="Unassembled WGS sequence"/>
</dbReference>
<accession>A0A835LM42</accession>
<evidence type="ECO:0000313" key="3">
    <source>
        <dbReference type="Proteomes" id="UP000631114"/>
    </source>
</evidence>
<organism evidence="2 3">
    <name type="scientific">Coptis chinensis</name>
    <dbReference type="NCBI Taxonomy" id="261450"/>
    <lineage>
        <taxon>Eukaryota</taxon>
        <taxon>Viridiplantae</taxon>
        <taxon>Streptophyta</taxon>
        <taxon>Embryophyta</taxon>
        <taxon>Tracheophyta</taxon>
        <taxon>Spermatophyta</taxon>
        <taxon>Magnoliopsida</taxon>
        <taxon>Ranunculales</taxon>
        <taxon>Ranunculaceae</taxon>
        <taxon>Coptidoideae</taxon>
        <taxon>Coptis</taxon>
    </lineage>
</organism>
<feature type="region of interest" description="Disordered" evidence="1">
    <location>
        <begin position="63"/>
        <end position="119"/>
    </location>
</feature>
<sequence length="119" mass="13333">MCVKVDIIYLDPNTPWPNGKQCWFPATRSWNQVIGGERVDTVFNMGKLQTCTPEMVLEKEIKEEELEEGESQQLTTPADASHSNQLKELDGDANGRPSKPPDGEEEFADDDGSIFFSII</sequence>
<name>A0A835LM42_9MAGN</name>
<feature type="compositionally biased region" description="Acidic residues" evidence="1">
    <location>
        <begin position="103"/>
        <end position="112"/>
    </location>
</feature>
<protein>
    <submittedName>
        <fullName evidence="2">Uncharacterized protein</fullName>
    </submittedName>
</protein>
<evidence type="ECO:0000256" key="1">
    <source>
        <dbReference type="SAM" id="MobiDB-lite"/>
    </source>
</evidence>
<proteinExistence type="predicted"/>
<feature type="compositionally biased region" description="Polar residues" evidence="1">
    <location>
        <begin position="71"/>
        <end position="84"/>
    </location>
</feature>
<gene>
    <name evidence="2" type="ORF">IFM89_019538</name>
</gene>
<reference evidence="2 3" key="1">
    <citation type="submission" date="2020-10" db="EMBL/GenBank/DDBJ databases">
        <title>The Coptis chinensis genome and diversification of protoberbering-type alkaloids.</title>
        <authorList>
            <person name="Wang B."/>
            <person name="Shu S."/>
            <person name="Song C."/>
            <person name="Liu Y."/>
        </authorList>
    </citation>
    <scope>NUCLEOTIDE SEQUENCE [LARGE SCALE GENOMIC DNA]</scope>
    <source>
        <strain evidence="2">HL-2020</strain>
        <tissue evidence="2">Leaf</tissue>
    </source>
</reference>
<comment type="caution">
    <text evidence="2">The sequence shown here is derived from an EMBL/GenBank/DDBJ whole genome shotgun (WGS) entry which is preliminary data.</text>
</comment>
<keyword evidence="3" id="KW-1185">Reference proteome</keyword>
<dbReference type="AlphaFoldDB" id="A0A835LM42"/>